<accession>A0A934SIB5</accession>
<dbReference type="SUPFAM" id="SSF82784">
    <property type="entry name" value="OsmC-like"/>
    <property type="match status" value="1"/>
</dbReference>
<dbReference type="InterPro" id="IPR015946">
    <property type="entry name" value="KH_dom-like_a/b"/>
</dbReference>
<organism evidence="2 3">
    <name type="scientific">Lacisediminihabitans changchengi</name>
    <dbReference type="NCBI Taxonomy" id="2787634"/>
    <lineage>
        <taxon>Bacteria</taxon>
        <taxon>Bacillati</taxon>
        <taxon>Actinomycetota</taxon>
        <taxon>Actinomycetes</taxon>
        <taxon>Micrococcales</taxon>
        <taxon>Microbacteriaceae</taxon>
        <taxon>Lacisediminihabitans</taxon>
    </lineage>
</organism>
<keyword evidence="3" id="KW-1185">Reference proteome</keyword>
<comment type="caution">
    <text evidence="2">The sequence shown here is derived from an EMBL/GenBank/DDBJ whole genome shotgun (WGS) entry which is preliminary data.</text>
</comment>
<dbReference type="EMBL" id="JAEPES010000001">
    <property type="protein sequence ID" value="MBK4346123.1"/>
    <property type="molecule type" value="Genomic_DNA"/>
</dbReference>
<dbReference type="InterPro" id="IPR003718">
    <property type="entry name" value="OsmC/Ohr_fam"/>
</dbReference>
<evidence type="ECO:0000313" key="2">
    <source>
        <dbReference type="EMBL" id="MBK4346123.1"/>
    </source>
</evidence>
<evidence type="ECO:0000313" key="3">
    <source>
        <dbReference type="Proteomes" id="UP000636458"/>
    </source>
</evidence>
<dbReference type="InterPro" id="IPR036102">
    <property type="entry name" value="OsmC/Ohrsf"/>
</dbReference>
<feature type="compositionally biased region" description="Polar residues" evidence="1">
    <location>
        <begin position="14"/>
        <end position="27"/>
    </location>
</feature>
<evidence type="ECO:0000256" key="1">
    <source>
        <dbReference type="SAM" id="MobiDB-lite"/>
    </source>
</evidence>
<protein>
    <submittedName>
        <fullName evidence="2">OsmC family protein</fullName>
    </submittedName>
</protein>
<name>A0A934SIB5_9MICO</name>
<feature type="region of interest" description="Disordered" evidence="1">
    <location>
        <begin position="14"/>
        <end position="38"/>
    </location>
</feature>
<gene>
    <name evidence="2" type="ORF">IV501_00615</name>
</gene>
<dbReference type="Proteomes" id="UP000636458">
    <property type="component" value="Unassembled WGS sequence"/>
</dbReference>
<sequence>MHVTARIQNSLDSHSVSFASEESTHSLTIPPREQGRGSSVNGGELLLLALATCYGNDVYREAEARGIELDSVDVTVDGDFDGPGEPVRAVRYGVSVVTSADEAIVRELLRHTDTVAEIQNSLRSAVPIELASIEIISDAVATVEAEITTGHVG</sequence>
<dbReference type="Pfam" id="PF02566">
    <property type="entry name" value="OsmC"/>
    <property type="match status" value="1"/>
</dbReference>
<dbReference type="Gene3D" id="3.30.300.20">
    <property type="match status" value="1"/>
</dbReference>
<dbReference type="RefSeq" id="WP_200554479.1">
    <property type="nucleotide sequence ID" value="NZ_JAEPES010000001.1"/>
</dbReference>
<reference evidence="2" key="1">
    <citation type="submission" date="2021-01" db="EMBL/GenBank/DDBJ databases">
        <title>Lacisediminihabitans sp. nov. strain G11-30, isolated from Antarctic Soil.</title>
        <authorList>
            <person name="Li J."/>
        </authorList>
    </citation>
    <scope>NUCLEOTIDE SEQUENCE</scope>
    <source>
        <strain evidence="2">G11-30</strain>
    </source>
</reference>
<dbReference type="AlphaFoldDB" id="A0A934SIB5"/>
<proteinExistence type="predicted"/>